<dbReference type="InterPro" id="IPR050807">
    <property type="entry name" value="TransReg_Diox_bact_type"/>
</dbReference>
<evidence type="ECO:0000259" key="3">
    <source>
        <dbReference type="PROSITE" id="PS50943"/>
    </source>
</evidence>
<accession>K0ER42</accession>
<feature type="domain" description="HTH cro/C1-type" evidence="3">
    <location>
        <begin position="245"/>
        <end position="299"/>
    </location>
</feature>
<dbReference type="GO" id="GO:0003700">
    <property type="term" value="F:DNA-binding transcription factor activity"/>
    <property type="evidence" value="ECO:0007669"/>
    <property type="project" value="TreeGrafter"/>
</dbReference>
<feature type="region of interest" description="Disordered" evidence="2">
    <location>
        <begin position="1"/>
        <end position="24"/>
    </location>
</feature>
<dbReference type="GO" id="GO:0003677">
    <property type="term" value="F:DNA binding"/>
    <property type="evidence" value="ECO:0007669"/>
    <property type="project" value="UniProtKB-KW"/>
</dbReference>
<proteinExistence type="predicted"/>
<dbReference type="Gene3D" id="1.10.260.40">
    <property type="entry name" value="lambda repressor-like DNA-binding domains"/>
    <property type="match status" value="3"/>
</dbReference>
<dbReference type="HOGENOM" id="CLU_871071_0_0_11"/>
<evidence type="ECO:0000256" key="2">
    <source>
        <dbReference type="SAM" id="MobiDB-lite"/>
    </source>
</evidence>
<evidence type="ECO:0000313" key="5">
    <source>
        <dbReference type="Proteomes" id="UP000006304"/>
    </source>
</evidence>
<dbReference type="InterPro" id="IPR001387">
    <property type="entry name" value="Cro/C1-type_HTH"/>
</dbReference>
<dbReference type="eggNOG" id="COG1476">
    <property type="taxonomic scope" value="Bacteria"/>
</dbReference>
<reference evidence="4 5" key="1">
    <citation type="journal article" date="2012" name="J. Bacteriol.">
        <title>Complete genome sequence of Nocardia brasiliensis HUJEG-1.</title>
        <authorList>
            <person name="Vera-Cabrera L."/>
            <person name="Ortiz-Lopez R."/>
            <person name="Elizondo-Gonzalez R."/>
            <person name="Perez-Maya A.A."/>
            <person name="Ocampo-Candiani J."/>
        </authorList>
    </citation>
    <scope>NUCLEOTIDE SEQUENCE [LARGE SCALE GENOMIC DNA]</scope>
    <source>
        <strain evidence="5">ATCC 700358</strain>
    </source>
</reference>
<gene>
    <name evidence="4" type="ORF">O3I_007630</name>
</gene>
<dbReference type="GO" id="GO:0005829">
    <property type="term" value="C:cytosol"/>
    <property type="evidence" value="ECO:0007669"/>
    <property type="project" value="TreeGrafter"/>
</dbReference>
<dbReference type="SUPFAM" id="SSF47413">
    <property type="entry name" value="lambda repressor-like DNA-binding domains"/>
    <property type="match status" value="2"/>
</dbReference>
<organism evidence="4 5">
    <name type="scientific">Nocardia brasiliensis (strain ATCC 700358 / HUJEG-1)</name>
    <dbReference type="NCBI Taxonomy" id="1133849"/>
    <lineage>
        <taxon>Bacteria</taxon>
        <taxon>Bacillati</taxon>
        <taxon>Actinomycetota</taxon>
        <taxon>Actinomycetes</taxon>
        <taxon>Mycobacteriales</taxon>
        <taxon>Nocardiaceae</taxon>
        <taxon>Nocardia</taxon>
    </lineage>
</organism>
<feature type="domain" description="HTH cro/C1-type" evidence="3">
    <location>
        <begin position="183"/>
        <end position="235"/>
    </location>
</feature>
<dbReference type="Pfam" id="PF01381">
    <property type="entry name" value="HTH_3"/>
    <property type="match status" value="1"/>
</dbReference>
<dbReference type="Proteomes" id="UP000006304">
    <property type="component" value="Chromosome"/>
</dbReference>
<dbReference type="KEGG" id="nbr:O3I_007630"/>
<dbReference type="STRING" id="1133849.O3I_007630"/>
<dbReference type="SMART" id="SM00530">
    <property type="entry name" value="HTH_XRE"/>
    <property type="match status" value="3"/>
</dbReference>
<dbReference type="PANTHER" id="PTHR46797">
    <property type="entry name" value="HTH-TYPE TRANSCRIPTIONAL REGULATOR"/>
    <property type="match status" value="1"/>
</dbReference>
<dbReference type="CDD" id="cd00093">
    <property type="entry name" value="HTH_XRE"/>
    <property type="match status" value="2"/>
</dbReference>
<feature type="domain" description="HTH cro/C1-type" evidence="3">
    <location>
        <begin position="63"/>
        <end position="98"/>
    </location>
</feature>
<dbReference type="PROSITE" id="PS50943">
    <property type="entry name" value="HTH_CROC1"/>
    <property type="match status" value="3"/>
</dbReference>
<dbReference type="PANTHER" id="PTHR46797:SF1">
    <property type="entry name" value="METHYLPHOSPHONATE SYNTHASE"/>
    <property type="match status" value="1"/>
</dbReference>
<dbReference type="InterPro" id="IPR010982">
    <property type="entry name" value="Lambda_DNA-bd_dom_sf"/>
</dbReference>
<dbReference type="AlphaFoldDB" id="K0ER42"/>
<dbReference type="EMBL" id="CP003876">
    <property type="protein sequence ID" value="AFT99488.1"/>
    <property type="molecule type" value="Genomic_DNA"/>
</dbReference>
<protein>
    <submittedName>
        <fullName evidence="4">XRE family transcriptional regulator</fullName>
    </submittedName>
</protein>
<evidence type="ECO:0000256" key="1">
    <source>
        <dbReference type="ARBA" id="ARBA00023125"/>
    </source>
</evidence>
<evidence type="ECO:0000313" key="4">
    <source>
        <dbReference type="EMBL" id="AFT99488.1"/>
    </source>
</evidence>
<keyword evidence="5" id="KW-1185">Reference proteome</keyword>
<keyword evidence="1" id="KW-0238">DNA-binding</keyword>
<name>K0ER42_NOCB7</name>
<sequence>MGLLKEPTMQPAPERYEPTPNRASPGGFAAKLNALIDRWQQQHTKTLSNEQLRRELDRRGCRISSPYLSQLRRGIRTEPSAKVIATLATFFEVEDDYFTEGPELGSSHWNETLAAKLSDTALRRLVRTSAALSSDAIKRLSTLAALLQISEAASDSQQRPHDREVSAMNGHILRGFDAARFDAIRRREGFSIAELARHSGVGATTIYGWCTGGSRPQVHLLHRVAVALEVRMDEILDFPAHTRTLAEFRWLAGLIQSQVAWTLGMRTDAFAQIERGKTRLSDERAEHLAGLYETTAAEIHAAWARSERSTGNSPSRASG</sequence>